<feature type="compositionally biased region" description="Basic residues" evidence="1">
    <location>
        <begin position="27"/>
        <end position="36"/>
    </location>
</feature>
<reference evidence="2 3" key="1">
    <citation type="journal article" date="2021" name="MBio">
        <title>A New Model Trypanosomatid, Novymonas esmeraldas: Genomic Perception of Its 'Candidatus Pandoraea novymonadis' Endosymbiont.</title>
        <authorList>
            <person name="Zakharova A."/>
            <person name="Saura A."/>
            <person name="Butenko A."/>
            <person name="Podesvova L."/>
            <person name="Warmusova S."/>
            <person name="Kostygov A.Y."/>
            <person name="Nenarokova A."/>
            <person name="Lukes J."/>
            <person name="Opperdoes F.R."/>
            <person name="Yurchenko V."/>
        </authorList>
    </citation>
    <scope>NUCLEOTIDE SEQUENCE [LARGE SCALE GENOMIC DNA]</scope>
    <source>
        <strain evidence="2 3">E262AT.01</strain>
    </source>
</reference>
<dbReference type="Proteomes" id="UP001430356">
    <property type="component" value="Unassembled WGS sequence"/>
</dbReference>
<evidence type="ECO:0000256" key="1">
    <source>
        <dbReference type="SAM" id="MobiDB-lite"/>
    </source>
</evidence>
<evidence type="ECO:0000313" key="3">
    <source>
        <dbReference type="Proteomes" id="UP001430356"/>
    </source>
</evidence>
<organism evidence="2 3">
    <name type="scientific">Novymonas esmeraldas</name>
    <dbReference type="NCBI Taxonomy" id="1808958"/>
    <lineage>
        <taxon>Eukaryota</taxon>
        <taxon>Discoba</taxon>
        <taxon>Euglenozoa</taxon>
        <taxon>Kinetoplastea</taxon>
        <taxon>Metakinetoplastina</taxon>
        <taxon>Trypanosomatida</taxon>
        <taxon>Trypanosomatidae</taxon>
        <taxon>Novymonas</taxon>
    </lineage>
</organism>
<evidence type="ECO:0000313" key="2">
    <source>
        <dbReference type="EMBL" id="KAK7199821.1"/>
    </source>
</evidence>
<comment type="caution">
    <text evidence="2">The sequence shown here is derived from an EMBL/GenBank/DDBJ whole genome shotgun (WGS) entry which is preliminary data.</text>
</comment>
<keyword evidence="3" id="KW-1185">Reference proteome</keyword>
<feature type="region of interest" description="Disordered" evidence="1">
    <location>
        <begin position="22"/>
        <end position="147"/>
    </location>
</feature>
<proteinExistence type="predicted"/>
<dbReference type="EMBL" id="JAECZO010000001">
    <property type="protein sequence ID" value="KAK7199821.1"/>
    <property type="molecule type" value="Genomic_DNA"/>
</dbReference>
<name>A0AAW0F2G7_9TRYP</name>
<protein>
    <submittedName>
        <fullName evidence="2">Uncharacterized protein</fullName>
    </submittedName>
</protein>
<dbReference type="AlphaFoldDB" id="A0AAW0F2G7"/>
<accession>A0AAW0F2G7</accession>
<gene>
    <name evidence="2" type="ORF">NESM_000029200</name>
</gene>
<sequence>MEVNIRAFSDALDGLLAAEAGGETHKPHSAIVHRRPPQPQGVATSQRRTADAVAAALPEPAEPPQLTNERQSKRRATPITEADSSPAAELNESGATPIPHLEGAAVSDREKSHLTKKSVRKSQSPPLHRSGEQKRSGLRTASPEWHHDGADSFLGHLGTMEIVAATVVEASGVGASSVLLTPSNVSRRLSRVQLSSKRWVTDASLTRRAFALFSLGGGQSDVRQQRTLPSAVTDAGNDNGCGDAAGTSVVRDITVTLVVEHSLATPSSKLRPLASARQKAHGVVVSIETSHSRYDGFVSSASAAMSSDGVVTLKLAGPNIARFVRLGISTIDSEDGGALIKVLAVCFSHADSWTAESVSPEPKVVMSLEEEVETARRSGATPRTQNIPDTAEKVFSGERANEVVSPAPPMQQDLTAAEKSEPAPLSCVDGGAEVARFVKDVALRRLRQQSAAPQKSCPQQEGQVEYDWLLDALVNVASPADGQGGTAYRAASSPASAVETESEEPVNEYIRTLQAWNSVPGWSVEHTLEFFLSQTTSFSASTISAPQLFGPDVQDHLSLPFRLHLLFVGASEEESWGSTQGARRGGRLPPVAFMSAVASGAASIGYTMELLCSCPASNGFGCALRPHSRTSERHDASCKLLLVVPAYKGSVGEDADIPSVAAVTLRTALAIFCRGPGERSDRERCTPPQHSHGEFPLTKPYGVLRLLMDSTRSLDALLPVVSDWARVAGSIRYYGSASQLTLRLLFFPTHMVSSGGGGDAGPRAEAQWSTLRLQLCGLWRSKASAVDGAAESIVAVEAHYQCPATYAWQSRRTSLRLVLTDAHFAEFLTRVDGFVAPSALVRLAAGYVGGVSGTAAGVSSLISFSEAPWISLVRAVEQLFGPHAAAALPPSEERVADFFALRRRVTVSFVFHVLSTAFKRSWVRVSASVPLCDGRVRGAAAVLERALAPSREGGAAGDRSFGGALGLLDEDAFMDTIFQWRYPYPSVLLLHCTDVLHCHTMLASTSAAPMIRDGVGGLFSDATLRSFAAVASPTEALS</sequence>